<evidence type="ECO:0000313" key="2">
    <source>
        <dbReference type="EMBL" id="MBC4017335.1"/>
    </source>
</evidence>
<sequence length="64" mass="6599">MAEEKKGTGEPGWKPEEKSPGASGEAGSAKAAGEAAPKGRPNDMREQTETAAARTEQDSKRQGG</sequence>
<name>A0A9X0UIS4_9PROT</name>
<dbReference type="AlphaFoldDB" id="A0A9X0UIS4"/>
<feature type="compositionally biased region" description="Low complexity" evidence="1">
    <location>
        <begin position="20"/>
        <end position="39"/>
    </location>
</feature>
<protein>
    <submittedName>
        <fullName evidence="2">Uncharacterized protein</fullName>
    </submittedName>
</protein>
<feature type="compositionally biased region" description="Basic and acidic residues" evidence="1">
    <location>
        <begin position="55"/>
        <end position="64"/>
    </location>
</feature>
<organism evidence="2 3">
    <name type="scientific">Siccirubricoccus deserti</name>
    <dbReference type="NCBI Taxonomy" id="2013562"/>
    <lineage>
        <taxon>Bacteria</taxon>
        <taxon>Pseudomonadati</taxon>
        <taxon>Pseudomonadota</taxon>
        <taxon>Alphaproteobacteria</taxon>
        <taxon>Acetobacterales</taxon>
        <taxon>Roseomonadaceae</taxon>
        <taxon>Siccirubricoccus</taxon>
    </lineage>
</organism>
<evidence type="ECO:0000313" key="3">
    <source>
        <dbReference type="Proteomes" id="UP000600101"/>
    </source>
</evidence>
<evidence type="ECO:0000256" key="1">
    <source>
        <dbReference type="SAM" id="MobiDB-lite"/>
    </source>
</evidence>
<comment type="caution">
    <text evidence="2">The sequence shown here is derived from an EMBL/GenBank/DDBJ whole genome shotgun (WGS) entry which is preliminary data.</text>
</comment>
<accession>A0A9X0UIS4</accession>
<proteinExistence type="predicted"/>
<dbReference type="Proteomes" id="UP000600101">
    <property type="component" value="Unassembled WGS sequence"/>
</dbReference>
<feature type="region of interest" description="Disordered" evidence="1">
    <location>
        <begin position="1"/>
        <end position="64"/>
    </location>
</feature>
<feature type="compositionally biased region" description="Basic and acidic residues" evidence="1">
    <location>
        <begin position="1"/>
        <end position="19"/>
    </location>
</feature>
<gene>
    <name evidence="2" type="ORF">H7965_18670</name>
</gene>
<keyword evidence="3" id="KW-1185">Reference proteome</keyword>
<dbReference type="EMBL" id="JACOMF010000027">
    <property type="protein sequence ID" value="MBC4017335.1"/>
    <property type="molecule type" value="Genomic_DNA"/>
</dbReference>
<reference evidence="2" key="1">
    <citation type="submission" date="2020-08" db="EMBL/GenBank/DDBJ databases">
        <authorList>
            <person name="Hu Y."/>
            <person name="Nguyen S.V."/>
            <person name="Li F."/>
            <person name="Fanning S."/>
        </authorList>
    </citation>
    <scope>NUCLEOTIDE SEQUENCE</scope>
    <source>
        <strain evidence="2">SYSU D8009</strain>
    </source>
</reference>
<dbReference type="RefSeq" id="WP_186772099.1">
    <property type="nucleotide sequence ID" value="NZ_JACOMF010000027.1"/>
</dbReference>